<evidence type="ECO:0000256" key="10">
    <source>
        <dbReference type="ARBA" id="ARBA00022801"/>
    </source>
</evidence>
<keyword evidence="5" id="KW-0934">Plastid</keyword>
<dbReference type="InterPro" id="IPR006703">
    <property type="entry name" value="G_AIG1"/>
</dbReference>
<feature type="compositionally biased region" description="Basic and acidic residues" evidence="21">
    <location>
        <begin position="823"/>
        <end position="837"/>
    </location>
</feature>
<dbReference type="Gene3D" id="1.10.287.110">
    <property type="entry name" value="DnaJ domain"/>
    <property type="match status" value="1"/>
</dbReference>
<dbReference type="SUPFAM" id="SSF46565">
    <property type="entry name" value="Chaperone J-domain"/>
    <property type="match status" value="1"/>
</dbReference>
<proteinExistence type="inferred from homology"/>
<dbReference type="SUPFAM" id="SSF52540">
    <property type="entry name" value="P-loop containing nucleoside triphosphate hydrolases"/>
    <property type="match status" value="1"/>
</dbReference>
<dbReference type="GO" id="GO:0045036">
    <property type="term" value="P:protein targeting to chloroplast"/>
    <property type="evidence" value="ECO:0007669"/>
    <property type="project" value="InterPro"/>
</dbReference>
<protein>
    <submittedName>
        <fullName evidence="25">Uncharacterized protein</fullName>
    </submittedName>
</protein>
<keyword evidence="8 22" id="KW-0732">Signal</keyword>
<dbReference type="InterPro" id="IPR027417">
    <property type="entry name" value="P-loop_NTPase"/>
</dbReference>
<gene>
    <name evidence="25" type="ORF">ZIOFF_075767</name>
</gene>
<name>A0A8J5EML0_ZINOF</name>
<dbReference type="CDD" id="cd06257">
    <property type="entry name" value="DnaJ"/>
    <property type="match status" value="1"/>
</dbReference>
<keyword evidence="13" id="KW-0460">Magnesium</keyword>
<keyword evidence="12" id="KW-0256">Endoplasmic reticulum</keyword>
<evidence type="ECO:0000256" key="18">
    <source>
        <dbReference type="ARBA" id="ARBA00023186"/>
    </source>
</evidence>
<organism evidence="25 26">
    <name type="scientific">Zingiber officinale</name>
    <name type="common">Ginger</name>
    <name type="synonym">Amomum zingiber</name>
    <dbReference type="NCBI Taxonomy" id="94328"/>
    <lineage>
        <taxon>Eukaryota</taxon>
        <taxon>Viridiplantae</taxon>
        <taxon>Streptophyta</taxon>
        <taxon>Embryophyta</taxon>
        <taxon>Tracheophyta</taxon>
        <taxon>Spermatophyta</taxon>
        <taxon>Magnoliopsida</taxon>
        <taxon>Liliopsida</taxon>
        <taxon>Zingiberales</taxon>
        <taxon>Zingiberaceae</taxon>
        <taxon>Zingiber</taxon>
    </lineage>
</organism>
<dbReference type="GO" id="GO:0015031">
    <property type="term" value="P:protein transport"/>
    <property type="evidence" value="ECO:0007669"/>
    <property type="project" value="UniProtKB-KW"/>
</dbReference>
<dbReference type="SUPFAM" id="SSF49493">
    <property type="entry name" value="HSP40/DnaJ peptide-binding domain"/>
    <property type="match status" value="1"/>
</dbReference>
<evidence type="ECO:0000256" key="15">
    <source>
        <dbReference type="ARBA" id="ARBA00022989"/>
    </source>
</evidence>
<feature type="compositionally biased region" description="Acidic residues" evidence="21">
    <location>
        <begin position="544"/>
        <end position="556"/>
    </location>
</feature>
<keyword evidence="11" id="KW-1002">Plastid outer membrane</keyword>
<keyword evidence="14" id="KW-0653">Protein transport</keyword>
<evidence type="ECO:0000313" key="25">
    <source>
        <dbReference type="EMBL" id="KAG6466429.1"/>
    </source>
</evidence>
<dbReference type="GO" id="GO:0009707">
    <property type="term" value="C:chloroplast outer membrane"/>
    <property type="evidence" value="ECO:0007669"/>
    <property type="project" value="UniProtKB-SubCell"/>
</dbReference>
<keyword evidence="26" id="KW-1185">Reference proteome</keyword>
<evidence type="ECO:0000256" key="7">
    <source>
        <dbReference type="ARBA" id="ARBA00022723"/>
    </source>
</evidence>
<dbReference type="GO" id="GO:0046872">
    <property type="term" value="F:metal ion binding"/>
    <property type="evidence" value="ECO:0007669"/>
    <property type="project" value="UniProtKB-KW"/>
</dbReference>
<dbReference type="GO" id="GO:0003924">
    <property type="term" value="F:GTPase activity"/>
    <property type="evidence" value="ECO:0007669"/>
    <property type="project" value="InterPro"/>
</dbReference>
<evidence type="ECO:0000256" key="4">
    <source>
        <dbReference type="ARBA" id="ARBA00022528"/>
    </source>
</evidence>
<feature type="region of interest" description="Disordered" evidence="21">
    <location>
        <begin position="578"/>
        <end position="627"/>
    </location>
</feature>
<evidence type="ECO:0000256" key="21">
    <source>
        <dbReference type="SAM" id="MobiDB-lite"/>
    </source>
</evidence>
<evidence type="ECO:0000256" key="3">
    <source>
        <dbReference type="ARBA" id="ARBA00022448"/>
    </source>
</evidence>
<dbReference type="NCBIfam" id="TIGR00993">
    <property type="entry name" value="3a0901s04IAP86"/>
    <property type="match status" value="1"/>
</dbReference>
<evidence type="ECO:0000256" key="14">
    <source>
        <dbReference type="ARBA" id="ARBA00022927"/>
    </source>
</evidence>
<keyword evidence="4" id="KW-0150">Chloroplast</keyword>
<sequence>MAPPPRRRLLLFVFLLSQLLSALGGYDYGPFSFEMLFWGLSENFSGSSFLRKSFYDVLQVPKGASMELIKRAYRKLALKYHPDKNQGNEEANKKFAEINNAYEVLSDPENKNIYDRYGEEGLKQNAAGGGRGSGMNIQDIFNEFFGNGGHQENQEEVIPKGDDVIVDLDATLEDLYMGGSLKVWRKKNVIKPAPGKRHCNCRNEVYHMQLSPGIFKQMTKQVCEQCSNVKYVLEGYFITVDIEKGMQDGQEVLFYEDGEPKIDGEAGDLKFRIQTAPHKQFRREGNDLHATVTISLVLSFCDTSSEFSYSGLSFNVARVGPVVPVQVSRNLKRTESTPIEIDQLVEKVYCTGKSDDDEETPNRTYAARSWLQNFPLRIRRGKVEKAEVVADCELPREMGETSDLISLISSPSQERLWYVTSVALLSLLPLRNKSISSLSFESKVITRFFMDSLLNPASLSAATEALSPPSLRIRAPISSDENEPLLVLEEEEEEEEAAELAEEFNTASDADEESVGSSEVIVLPKGAGLPSNSWMPKAKPSGDGESDEELVEEDEENELYEDFDEIYDAMSVEDGLGDGSPSENFNIEDGSRDVITGVEEKEPAQDDTLQRTEEERQIEDEGATEDEKVENFPIELGEISSPGIKAVPLVDTLEKEPVDIHSMDGHITEASPGKGDVMSSSSTEGPFDVVDDKVAVIAFEAGSEIVDVPANFEGVHSSVHEIRKNIQKTELDVNAPEVHCDNTSVPVSDLDGSVPYEQSLSATANESEREELEVKGDESKDSKAQAPSLVPDDLVKSRTFLASEAIKEMLQEVEGLPNGSADSKFDSSKDIDGKIVSDSDEDTVSNVEDPNQIMDVEALVALLKSASSSTADGRIVATSLDSYRSALHDLPTGLGSSFQPLKPPMHLLRANPVPSSEVAVTPEPDNNMTEEQKKLHEKIEQLKVMFLRLVHRLGLSPEDPLVIQVLYHLSFAEGIHSGTQRRQPFNNIESAKRLALQLEENGKESLDFSCNILIIGKSGVGKSATINSIFGEEMTQTSAFEPATSSVKGISGMVDGIKIHVMDTPGLRAATMDQGSSRRMLTSIKKNTKRNPPEIVLYVDRLDTAGRDQNDLPLLKSITSTMGVSVWSNAIIVLTHAGSAPPEGPMGSPLSYEVFVAKRTHAVQQSIRIAAGDMRLMNPVALVENHQSCRRNREGQGMLPNGVIWRPQLLLLCVSSKIISEVNSLLKLQDSSPAKLFGLQTLFPPLPFLLSSLLQPREHPKLPTDQRVDNDIFDVDSDDLSDEEEENGYDQLPPFKPLRKLQIAKLTKEQKRAYYDEYDYRVKLLQKKQWKDELKRRQGFGDDEMVEDFYYDDAPATVPNPMPDMVLPPSFDCDAPTYRYRFLGPTSHLQVRPVLDAHGWDHDCGFDGLNLEENLAFAGRFPTVLSAQVTKDKREFSIHVDSCIAAKHGEVGSTLTGLNIQAIGKQLAYTMRGETKRKTSKKNKTTGGISVTFLGKTITTGLKFEDQLSIGKQLSVTATTGAVRAQGDIAYGINLEARLRDKEYPISQGLSTLVISLMRMRNNSILGANFQTQSPVGRHSKVVVRVGLNNKMNGQIIIRMSTSENLQIALVGIIPIALSMLKSMIYGDETTY</sequence>
<dbReference type="SMART" id="SM00271">
    <property type="entry name" value="DnaJ"/>
    <property type="match status" value="1"/>
</dbReference>
<comment type="cofactor">
    <cofactor evidence="1">
        <name>Mg(2+)</name>
        <dbReference type="ChEBI" id="CHEBI:18420"/>
    </cofactor>
</comment>
<dbReference type="Pfam" id="PF01556">
    <property type="entry name" value="DnaJ_C"/>
    <property type="match status" value="1"/>
</dbReference>
<evidence type="ECO:0000259" key="23">
    <source>
        <dbReference type="PROSITE" id="PS50076"/>
    </source>
</evidence>
<feature type="domain" description="AIG1-type G" evidence="24">
    <location>
        <begin position="1007"/>
        <end position="1237"/>
    </location>
</feature>
<dbReference type="FunFam" id="3.40.50.300:FF:000413">
    <property type="entry name" value="Translocase of chloroplast 120, chloroplastic"/>
    <property type="match status" value="1"/>
</dbReference>
<comment type="subcellular location">
    <subcellularLocation>
        <location evidence="2">Endoplasmic reticulum</location>
    </subcellularLocation>
    <subcellularLocation>
        <location evidence="19">Plastid</location>
        <location evidence="19">Chloroplast outer membrane</location>
        <topology evidence="19">Single-pass membrane protein</topology>
    </subcellularLocation>
</comment>
<dbReference type="Gene3D" id="3.40.50.300">
    <property type="entry name" value="P-loop containing nucleotide triphosphate hydrolases"/>
    <property type="match status" value="1"/>
</dbReference>
<dbReference type="FunFam" id="1.10.287.110:FF:000062">
    <property type="entry name" value="DnaJ protein ERDJ3B"/>
    <property type="match status" value="1"/>
</dbReference>
<keyword evidence="6" id="KW-0812">Transmembrane</keyword>
<dbReference type="PROSITE" id="PS00636">
    <property type="entry name" value="DNAJ_1"/>
    <property type="match status" value="1"/>
</dbReference>
<dbReference type="GO" id="GO:0006457">
    <property type="term" value="P:protein folding"/>
    <property type="evidence" value="ECO:0007669"/>
    <property type="project" value="InterPro"/>
</dbReference>
<evidence type="ECO:0000256" key="8">
    <source>
        <dbReference type="ARBA" id="ARBA00022729"/>
    </source>
</evidence>
<keyword evidence="7" id="KW-0479">Metal-binding</keyword>
<dbReference type="EMBL" id="JACMSC010000168">
    <property type="protein sequence ID" value="KAG6466429.1"/>
    <property type="molecule type" value="Genomic_DNA"/>
</dbReference>
<feature type="compositionally biased region" description="Basic and acidic residues" evidence="21">
    <location>
        <begin position="598"/>
        <end position="615"/>
    </location>
</feature>
<dbReference type="Pfam" id="PF04548">
    <property type="entry name" value="AIG1"/>
    <property type="match status" value="1"/>
</dbReference>
<keyword evidence="16" id="KW-0342">GTP-binding</keyword>
<feature type="compositionally biased region" description="Basic and acidic residues" evidence="21">
    <location>
        <begin position="772"/>
        <end position="783"/>
    </location>
</feature>
<evidence type="ECO:0000256" key="5">
    <source>
        <dbReference type="ARBA" id="ARBA00022640"/>
    </source>
</evidence>
<dbReference type="Pfam" id="PF00226">
    <property type="entry name" value="DnaJ"/>
    <property type="match status" value="1"/>
</dbReference>
<dbReference type="Proteomes" id="UP000734854">
    <property type="component" value="Unassembled WGS sequence"/>
</dbReference>
<keyword evidence="9" id="KW-0547">Nucleotide-binding</keyword>
<dbReference type="PROSITE" id="PS51720">
    <property type="entry name" value="G_AIG1"/>
    <property type="match status" value="1"/>
</dbReference>
<feature type="chain" id="PRO_5035153822" evidence="22">
    <location>
        <begin position="25"/>
        <end position="1632"/>
    </location>
</feature>
<keyword evidence="18" id="KW-0143">Chaperone</keyword>
<dbReference type="PROSITE" id="PS50076">
    <property type="entry name" value="DNAJ_2"/>
    <property type="match status" value="1"/>
</dbReference>
<feature type="region of interest" description="Disordered" evidence="21">
    <location>
        <begin position="816"/>
        <end position="846"/>
    </location>
</feature>
<evidence type="ECO:0000256" key="19">
    <source>
        <dbReference type="ARBA" id="ARBA00023766"/>
    </source>
</evidence>
<comment type="similarity">
    <text evidence="20">Belongs to the TRAFAC class TrmE-Era-EngA-EngB-Septin-like GTPase superfamily. AIG1/Toc34/Toc159-like paraseptin GTPase family. TOC159 subfamily.</text>
</comment>
<dbReference type="InterPro" id="IPR024283">
    <property type="entry name" value="TOC159_MAD"/>
</dbReference>
<dbReference type="PANTHER" id="PTHR44298">
    <property type="entry name" value="DNAJ HOMOLOG SUBFAMILY B MEMBER 11"/>
    <property type="match status" value="1"/>
</dbReference>
<evidence type="ECO:0000256" key="20">
    <source>
        <dbReference type="ARBA" id="ARBA00023775"/>
    </source>
</evidence>
<feature type="region of interest" description="Disordered" evidence="21">
    <location>
        <begin position="759"/>
        <end position="788"/>
    </location>
</feature>
<dbReference type="InterPro" id="IPR051736">
    <property type="entry name" value="DnaJ-B11-like"/>
</dbReference>
<dbReference type="PRINTS" id="PR00625">
    <property type="entry name" value="JDOMAIN"/>
</dbReference>
<feature type="domain" description="J" evidence="23">
    <location>
        <begin position="53"/>
        <end position="118"/>
    </location>
</feature>
<dbReference type="Pfam" id="PF11886">
    <property type="entry name" value="TOC159_MAD"/>
    <property type="match status" value="1"/>
</dbReference>
<evidence type="ECO:0000313" key="26">
    <source>
        <dbReference type="Proteomes" id="UP000734854"/>
    </source>
</evidence>
<dbReference type="GO" id="GO:0005525">
    <property type="term" value="F:GTP binding"/>
    <property type="evidence" value="ECO:0007669"/>
    <property type="project" value="UniProtKB-KW"/>
</dbReference>
<evidence type="ECO:0000259" key="24">
    <source>
        <dbReference type="PROSITE" id="PS51720"/>
    </source>
</evidence>
<evidence type="ECO:0000256" key="11">
    <source>
        <dbReference type="ARBA" id="ARBA00022805"/>
    </source>
</evidence>
<dbReference type="InterPro" id="IPR018253">
    <property type="entry name" value="DnaJ_domain_CS"/>
</dbReference>
<dbReference type="InterPro" id="IPR001623">
    <property type="entry name" value="DnaJ_domain"/>
</dbReference>
<evidence type="ECO:0000256" key="12">
    <source>
        <dbReference type="ARBA" id="ARBA00022824"/>
    </source>
</evidence>
<dbReference type="InterPro" id="IPR008971">
    <property type="entry name" value="HSP40/DnaJ_pept-bd"/>
</dbReference>
<dbReference type="GO" id="GO:0051082">
    <property type="term" value="F:unfolded protein binding"/>
    <property type="evidence" value="ECO:0007669"/>
    <property type="project" value="InterPro"/>
</dbReference>
<feature type="region of interest" description="Disordered" evidence="21">
    <location>
        <begin position="664"/>
        <end position="684"/>
    </location>
</feature>
<evidence type="ECO:0000256" key="13">
    <source>
        <dbReference type="ARBA" id="ARBA00022842"/>
    </source>
</evidence>
<keyword evidence="3" id="KW-0813">Transport</keyword>
<accession>A0A8J5EML0</accession>
<dbReference type="InterPro" id="IPR005690">
    <property type="entry name" value="Toc86_159"/>
</dbReference>
<comment type="caution">
    <text evidence="25">The sequence shown here is derived from an EMBL/GenBank/DDBJ whole genome shotgun (WGS) entry which is preliminary data.</text>
</comment>
<evidence type="ECO:0000256" key="1">
    <source>
        <dbReference type="ARBA" id="ARBA00001946"/>
    </source>
</evidence>
<dbReference type="InterPro" id="IPR002939">
    <property type="entry name" value="DnaJ_C"/>
</dbReference>
<evidence type="ECO:0000256" key="16">
    <source>
        <dbReference type="ARBA" id="ARBA00023134"/>
    </source>
</evidence>
<evidence type="ECO:0000256" key="22">
    <source>
        <dbReference type="SAM" id="SignalP"/>
    </source>
</evidence>
<dbReference type="InterPro" id="IPR036869">
    <property type="entry name" value="J_dom_sf"/>
</dbReference>
<evidence type="ECO:0000256" key="9">
    <source>
        <dbReference type="ARBA" id="ARBA00022741"/>
    </source>
</evidence>
<dbReference type="PANTHER" id="PTHR44298:SF1">
    <property type="entry name" value="DNAJ HOMOLOG SUBFAMILY B MEMBER 11"/>
    <property type="match status" value="1"/>
</dbReference>
<evidence type="ECO:0000256" key="6">
    <source>
        <dbReference type="ARBA" id="ARBA00022692"/>
    </source>
</evidence>
<evidence type="ECO:0000256" key="17">
    <source>
        <dbReference type="ARBA" id="ARBA00023136"/>
    </source>
</evidence>
<feature type="signal peptide" evidence="22">
    <location>
        <begin position="1"/>
        <end position="24"/>
    </location>
</feature>
<feature type="region of interest" description="Disordered" evidence="21">
    <location>
        <begin position="525"/>
        <end position="556"/>
    </location>
</feature>
<keyword evidence="10" id="KW-0378">Hydrolase</keyword>
<reference evidence="25 26" key="1">
    <citation type="submission" date="2020-08" db="EMBL/GenBank/DDBJ databases">
        <title>Plant Genome Project.</title>
        <authorList>
            <person name="Zhang R.-G."/>
        </authorList>
    </citation>
    <scope>NUCLEOTIDE SEQUENCE [LARGE SCALE GENOMIC DNA]</scope>
    <source>
        <tissue evidence="25">Rhizome</tissue>
    </source>
</reference>
<keyword evidence="17" id="KW-0472">Membrane</keyword>
<evidence type="ECO:0000256" key="2">
    <source>
        <dbReference type="ARBA" id="ARBA00004240"/>
    </source>
</evidence>
<dbReference type="Gene3D" id="2.60.260.20">
    <property type="entry name" value="Urease metallochaperone UreE, N-terminal domain"/>
    <property type="match status" value="1"/>
</dbReference>
<dbReference type="GO" id="GO:0005783">
    <property type="term" value="C:endoplasmic reticulum"/>
    <property type="evidence" value="ECO:0007669"/>
    <property type="project" value="UniProtKB-SubCell"/>
</dbReference>
<keyword evidence="15" id="KW-1133">Transmembrane helix</keyword>